<keyword evidence="2" id="KW-1185">Reference proteome</keyword>
<dbReference type="AlphaFoldDB" id="A0A9P4LM26"/>
<organism evidence="1 2">
    <name type="scientific">Setomelanomma holmii</name>
    <dbReference type="NCBI Taxonomy" id="210430"/>
    <lineage>
        <taxon>Eukaryota</taxon>
        <taxon>Fungi</taxon>
        <taxon>Dikarya</taxon>
        <taxon>Ascomycota</taxon>
        <taxon>Pezizomycotina</taxon>
        <taxon>Dothideomycetes</taxon>
        <taxon>Pleosporomycetidae</taxon>
        <taxon>Pleosporales</taxon>
        <taxon>Pleosporineae</taxon>
        <taxon>Phaeosphaeriaceae</taxon>
        <taxon>Setomelanomma</taxon>
    </lineage>
</organism>
<dbReference type="EMBL" id="ML978189">
    <property type="protein sequence ID" value="KAF2030483.1"/>
    <property type="molecule type" value="Genomic_DNA"/>
</dbReference>
<reference evidence="1" key="1">
    <citation type="journal article" date="2020" name="Stud. Mycol.">
        <title>101 Dothideomycetes genomes: a test case for predicting lifestyles and emergence of pathogens.</title>
        <authorList>
            <person name="Haridas S."/>
            <person name="Albert R."/>
            <person name="Binder M."/>
            <person name="Bloem J."/>
            <person name="Labutti K."/>
            <person name="Salamov A."/>
            <person name="Andreopoulos B."/>
            <person name="Baker S."/>
            <person name="Barry K."/>
            <person name="Bills G."/>
            <person name="Bluhm B."/>
            <person name="Cannon C."/>
            <person name="Castanera R."/>
            <person name="Culley D."/>
            <person name="Daum C."/>
            <person name="Ezra D."/>
            <person name="Gonzalez J."/>
            <person name="Henrissat B."/>
            <person name="Kuo A."/>
            <person name="Liang C."/>
            <person name="Lipzen A."/>
            <person name="Lutzoni F."/>
            <person name="Magnuson J."/>
            <person name="Mondo S."/>
            <person name="Nolan M."/>
            <person name="Ohm R."/>
            <person name="Pangilinan J."/>
            <person name="Park H.-J."/>
            <person name="Ramirez L."/>
            <person name="Alfaro M."/>
            <person name="Sun H."/>
            <person name="Tritt A."/>
            <person name="Yoshinaga Y."/>
            <person name="Zwiers L.-H."/>
            <person name="Turgeon B."/>
            <person name="Goodwin S."/>
            <person name="Spatafora J."/>
            <person name="Crous P."/>
            <person name="Grigoriev I."/>
        </authorList>
    </citation>
    <scope>NUCLEOTIDE SEQUENCE</scope>
    <source>
        <strain evidence="1">CBS 110217</strain>
    </source>
</reference>
<proteinExistence type="predicted"/>
<sequence>MTTASTMHPGLRTINETIAIFEEGFLKAQCTADLMKHLLDENRKNLIHVPPTHPDQAKVARRVNVLEGIVRFQETNHGQLVQEKDYFLGLRIALTNELNGTAPDQNLVDGYMKTLEALQVQMADNAFEFGARYMAMIASVEPELAQGIEAVHRARGPAENVIYDVYAGKRTVPNTHSALERISKCHYYASLELSMTNYGLSEAEDRQQFFKATHPDDDVLHTQLSAEIQAYKSLGELIKQRIGQLDHQKATMESVIRERDTELAKRPVDQVKCFAQTKRVVSLAEQNDESKWTYLVKFMALLGTANPEQYRQTVVRFHSVDESGRTEVCISSIAGYRCKITEALHYPQVGVPNPKPYTDPTKAGYGEIIKRIEIRREAIEKQLGVLTGIDAALKKEMTKGASERDDVVTNQAANAVFAYTKQYGDSAGAYRADLLALFKKYDPDKAREVEGQKQDAN</sequence>
<dbReference type="Proteomes" id="UP000799777">
    <property type="component" value="Unassembled WGS sequence"/>
</dbReference>
<comment type="caution">
    <text evidence="1">The sequence shown here is derived from an EMBL/GenBank/DDBJ whole genome shotgun (WGS) entry which is preliminary data.</text>
</comment>
<name>A0A9P4LM26_9PLEO</name>
<protein>
    <submittedName>
        <fullName evidence="1">Uncharacterized protein</fullName>
    </submittedName>
</protein>
<accession>A0A9P4LM26</accession>
<evidence type="ECO:0000313" key="1">
    <source>
        <dbReference type="EMBL" id="KAF2030483.1"/>
    </source>
</evidence>
<evidence type="ECO:0000313" key="2">
    <source>
        <dbReference type="Proteomes" id="UP000799777"/>
    </source>
</evidence>
<gene>
    <name evidence="1" type="ORF">EK21DRAFT_111792</name>
</gene>